<sequence>MELPDQLLKRKPVFGGELKRIRPPHGEKVASVGKFESEAASQHLQRIGRVRFDMPLNVRRHQEKRMFPIVNRKSPRVANQQRSPPLSGHHQHQKLRTHPLLAPRGIERHDVAIAKIDCDAV</sequence>
<comment type="caution">
    <text evidence="2">The sequence shown here is derived from an EMBL/GenBank/DDBJ whole genome shotgun (WGS) entry which is preliminary data.</text>
</comment>
<reference evidence="2" key="1">
    <citation type="submission" date="2019-08" db="EMBL/GenBank/DDBJ databases">
        <authorList>
            <person name="Kucharzyk K."/>
            <person name="Murdoch R.W."/>
            <person name="Higgins S."/>
            <person name="Loffler F."/>
        </authorList>
    </citation>
    <scope>NUCLEOTIDE SEQUENCE</scope>
</reference>
<organism evidence="2">
    <name type="scientific">bioreactor metagenome</name>
    <dbReference type="NCBI Taxonomy" id="1076179"/>
    <lineage>
        <taxon>unclassified sequences</taxon>
        <taxon>metagenomes</taxon>
        <taxon>ecological metagenomes</taxon>
    </lineage>
</organism>
<evidence type="ECO:0000313" key="2">
    <source>
        <dbReference type="EMBL" id="MPM94713.1"/>
    </source>
</evidence>
<evidence type="ECO:0000256" key="1">
    <source>
        <dbReference type="SAM" id="MobiDB-lite"/>
    </source>
</evidence>
<name>A0A645E1K4_9ZZZZ</name>
<gene>
    <name evidence="2" type="ORF">SDC9_141861</name>
</gene>
<proteinExistence type="predicted"/>
<dbReference type="AlphaFoldDB" id="A0A645E1K4"/>
<protein>
    <submittedName>
        <fullName evidence="2">Uncharacterized protein</fullName>
    </submittedName>
</protein>
<accession>A0A645E1K4</accession>
<feature type="region of interest" description="Disordered" evidence="1">
    <location>
        <begin position="63"/>
        <end position="103"/>
    </location>
</feature>
<dbReference type="EMBL" id="VSSQ01041305">
    <property type="protein sequence ID" value="MPM94713.1"/>
    <property type="molecule type" value="Genomic_DNA"/>
</dbReference>